<dbReference type="Gene3D" id="2.60.60.20">
    <property type="entry name" value="PLAT/LH2 domain"/>
    <property type="match status" value="1"/>
</dbReference>
<comment type="caution">
    <text evidence="1">The sequence shown here is derived from an EMBL/GenBank/DDBJ whole genome shotgun (WGS) entry which is preliminary data.</text>
</comment>
<accession>A0A812GEW4</accession>
<proteinExistence type="predicted"/>
<dbReference type="SUPFAM" id="SSF49723">
    <property type="entry name" value="Lipase/lipooxygenase domain (PLAT/LH2 domain)"/>
    <property type="match status" value="1"/>
</dbReference>
<gene>
    <name evidence="1" type="ORF">SNAT2548_LOCUS526</name>
</gene>
<organism evidence="1 2">
    <name type="scientific">Symbiodinium natans</name>
    <dbReference type="NCBI Taxonomy" id="878477"/>
    <lineage>
        <taxon>Eukaryota</taxon>
        <taxon>Sar</taxon>
        <taxon>Alveolata</taxon>
        <taxon>Dinophyceae</taxon>
        <taxon>Suessiales</taxon>
        <taxon>Symbiodiniaceae</taxon>
        <taxon>Symbiodinium</taxon>
    </lineage>
</organism>
<name>A0A812GEW4_9DINO</name>
<dbReference type="AlphaFoldDB" id="A0A812GEW4"/>
<evidence type="ECO:0000313" key="1">
    <source>
        <dbReference type="EMBL" id="CAE6922669.1"/>
    </source>
</evidence>
<dbReference type="InterPro" id="IPR036392">
    <property type="entry name" value="PLAT/LH2_dom_sf"/>
</dbReference>
<dbReference type="Proteomes" id="UP000604046">
    <property type="component" value="Unassembled WGS sequence"/>
</dbReference>
<keyword evidence="2" id="KW-1185">Reference proteome</keyword>
<dbReference type="EMBL" id="CAJNDS010000025">
    <property type="protein sequence ID" value="CAE6922669.1"/>
    <property type="molecule type" value="Genomic_DNA"/>
</dbReference>
<evidence type="ECO:0000313" key="2">
    <source>
        <dbReference type="Proteomes" id="UP000604046"/>
    </source>
</evidence>
<sequence length="196" mass="22074">MAPAHFRIPQPRPSKVYPAYAQPQLMLQPAATRLKIPERFKTLSDTSDFPFSQNGQWCRSLSCGDDVTLARDFNLVIKTKDENNCGTGRDVHATLDGVTADGSEVSNSQQRMATKKYDDFKRGDRQTYAYRSSERMRPSQICLKLDIGGASPRWCVEYVRVLNGDVSGSPQIGEDVTGWVDFDQVNDKQCLNLQFQ</sequence>
<protein>
    <submittedName>
        <fullName evidence="1">Uncharacterized protein</fullName>
    </submittedName>
</protein>
<reference evidence="1" key="1">
    <citation type="submission" date="2021-02" db="EMBL/GenBank/DDBJ databases">
        <authorList>
            <person name="Dougan E. K."/>
            <person name="Rhodes N."/>
            <person name="Thang M."/>
            <person name="Chan C."/>
        </authorList>
    </citation>
    <scope>NUCLEOTIDE SEQUENCE</scope>
</reference>